<feature type="region of interest" description="Disordered" evidence="2">
    <location>
        <begin position="1"/>
        <end position="69"/>
    </location>
</feature>
<dbReference type="InParanoid" id="A0A0G4EBY2"/>
<proteinExistence type="predicted"/>
<dbReference type="VEuPathDB" id="CryptoDB:Vbra_4755"/>
<keyword evidence="4" id="KW-1185">Reference proteome</keyword>
<dbReference type="Proteomes" id="UP000041254">
    <property type="component" value="Unassembled WGS sequence"/>
</dbReference>
<evidence type="ECO:0000256" key="1">
    <source>
        <dbReference type="SAM" id="Coils"/>
    </source>
</evidence>
<evidence type="ECO:0000313" key="4">
    <source>
        <dbReference type="Proteomes" id="UP000041254"/>
    </source>
</evidence>
<dbReference type="PhylomeDB" id="A0A0G4EBY2"/>
<reference evidence="3 4" key="1">
    <citation type="submission" date="2014-11" db="EMBL/GenBank/DDBJ databases">
        <authorList>
            <person name="Zhu J."/>
            <person name="Qi W."/>
            <person name="Song R."/>
        </authorList>
    </citation>
    <scope>NUCLEOTIDE SEQUENCE [LARGE SCALE GENOMIC DNA]</scope>
</reference>
<name>A0A0G4EBY2_VITBC</name>
<feature type="compositionally biased region" description="Basic and acidic residues" evidence="2">
    <location>
        <begin position="7"/>
        <end position="31"/>
    </location>
</feature>
<sequence>MADVADEVERPPGDGAGKQRRDGGQEDRQDGIESPLMCLGGTAEHLTSSSSAAAASTGHPQRSHTRSAFAAATSNGQEDLVAQLQAQLLKLTEETAEKDALIAALQAQVGEITGKAERVKIAYTKQVCEEERQQSAQLREQVEVMEAKMAQLEHDLREKTRQAEHLELDAQASSREWREYIGLRRRVFNVKARRLHAKFDKWEAAQAEMASRAAKEFPGPYVQLPPPAFAAASLPPPVVPLPPAGTFALEMFALLPMAEVPRMLHHMPEFVHMAFTQELSMAMGLE</sequence>
<protein>
    <submittedName>
        <fullName evidence="3">Uncharacterized protein</fullName>
    </submittedName>
</protein>
<gene>
    <name evidence="3" type="ORF">Vbra_4755</name>
</gene>
<dbReference type="EMBL" id="CDMY01000144">
    <property type="protein sequence ID" value="CEL93175.1"/>
    <property type="molecule type" value="Genomic_DNA"/>
</dbReference>
<accession>A0A0G4EBY2</accession>
<keyword evidence="1" id="KW-0175">Coiled coil</keyword>
<dbReference type="AlphaFoldDB" id="A0A0G4EBY2"/>
<evidence type="ECO:0000256" key="2">
    <source>
        <dbReference type="SAM" id="MobiDB-lite"/>
    </source>
</evidence>
<feature type="coiled-coil region" evidence="1">
    <location>
        <begin position="128"/>
        <end position="176"/>
    </location>
</feature>
<evidence type="ECO:0000313" key="3">
    <source>
        <dbReference type="EMBL" id="CEL93175.1"/>
    </source>
</evidence>
<organism evidence="3 4">
    <name type="scientific">Vitrella brassicaformis (strain CCMP3155)</name>
    <dbReference type="NCBI Taxonomy" id="1169540"/>
    <lineage>
        <taxon>Eukaryota</taxon>
        <taxon>Sar</taxon>
        <taxon>Alveolata</taxon>
        <taxon>Colpodellida</taxon>
        <taxon>Vitrellaceae</taxon>
        <taxon>Vitrella</taxon>
    </lineage>
</organism>